<organism evidence="2 3">
    <name type="scientific">Clostridium carboxidivorans P7</name>
    <dbReference type="NCBI Taxonomy" id="536227"/>
    <lineage>
        <taxon>Bacteria</taxon>
        <taxon>Bacillati</taxon>
        <taxon>Bacillota</taxon>
        <taxon>Clostridia</taxon>
        <taxon>Eubacteriales</taxon>
        <taxon>Clostridiaceae</taxon>
        <taxon>Clostridium</taxon>
    </lineage>
</organism>
<dbReference type="AlphaFoldDB" id="C6PZX0"/>
<dbReference type="InterPro" id="IPR021737">
    <property type="entry name" value="Phage_phiKZ_Orf197"/>
</dbReference>
<dbReference type="PATRIC" id="fig|536227.13.peg.1898"/>
<dbReference type="KEGG" id="cck:Ccar_09065"/>
<feature type="transmembrane region" description="Helical" evidence="1">
    <location>
        <begin position="68"/>
        <end position="86"/>
    </location>
</feature>
<feature type="transmembrane region" description="Helical" evidence="1">
    <location>
        <begin position="43"/>
        <end position="62"/>
    </location>
</feature>
<evidence type="ECO:0008006" key="4">
    <source>
        <dbReference type="Google" id="ProtNLM"/>
    </source>
</evidence>
<evidence type="ECO:0000313" key="2">
    <source>
        <dbReference type="EMBL" id="EET85215.1"/>
    </source>
</evidence>
<proteinExistence type="predicted"/>
<accession>C6PZX0</accession>
<gene>
    <name evidence="2" type="ORF">CcarbDRAFT_4337</name>
</gene>
<dbReference type="STRING" id="536227.Ccar_09065"/>
<dbReference type="OrthoDB" id="5122730at2"/>
<keyword evidence="3" id="KW-1185">Reference proteome</keyword>
<keyword evidence="1" id="KW-0812">Transmembrane</keyword>
<keyword evidence="1" id="KW-1133">Transmembrane helix</keyword>
<feature type="transmembrane region" description="Helical" evidence="1">
    <location>
        <begin position="6"/>
        <end position="23"/>
    </location>
</feature>
<feature type="transmembrane region" description="Helical" evidence="1">
    <location>
        <begin position="98"/>
        <end position="118"/>
    </location>
</feature>
<keyword evidence="1" id="KW-0472">Membrane</keyword>
<sequence>MKIYFILIFFHLFGDVILQRSLFIRKIFKCSDFGILKRQNVKFIVIHVILYTLSVSLAFLYLKLFTVYNIFIVFISHFIIDYIKCYKVSYIHKSLKYYAVNLIDQLLHISILVLIARYSGHLL</sequence>
<comment type="caution">
    <text evidence="2">The sequence shown here is derived from an EMBL/GenBank/DDBJ whole genome shotgun (WGS) entry which is preliminary data.</text>
</comment>
<dbReference type="EMBL" id="ACVI01000102">
    <property type="protein sequence ID" value="EET85215.1"/>
    <property type="molecule type" value="Genomic_DNA"/>
</dbReference>
<evidence type="ECO:0000256" key="1">
    <source>
        <dbReference type="SAM" id="Phobius"/>
    </source>
</evidence>
<dbReference type="Proteomes" id="UP000004198">
    <property type="component" value="Unassembled WGS sequence"/>
</dbReference>
<reference evidence="2 3" key="1">
    <citation type="submission" date="2009-06" db="EMBL/GenBank/DDBJ databases">
        <title>The draft genome of Clostridium carboxidivorans P7.</title>
        <authorList>
            <consortium name="US DOE Joint Genome Institute (JGI-PGF)"/>
            <person name="Lucas S."/>
            <person name="Copeland A."/>
            <person name="Lapidus A."/>
            <person name="Glavina del Rio T."/>
            <person name="Tice H."/>
            <person name="Bruce D."/>
            <person name="Goodwin L."/>
            <person name="Pitluck S."/>
            <person name="Larimer F."/>
            <person name="Land M.L."/>
            <person name="Hauser L."/>
            <person name="Hemme C.L."/>
        </authorList>
    </citation>
    <scope>NUCLEOTIDE SEQUENCE [LARGE SCALE GENOMIC DNA]</scope>
    <source>
        <strain evidence="2 3">P7</strain>
    </source>
</reference>
<dbReference type="RefSeq" id="WP_007063222.1">
    <property type="nucleotide sequence ID" value="NZ_ACVI01000102.1"/>
</dbReference>
<name>C6PZX0_9CLOT</name>
<dbReference type="Pfam" id="PF11750">
    <property type="entry name" value="DUF3307"/>
    <property type="match status" value="1"/>
</dbReference>
<evidence type="ECO:0000313" key="3">
    <source>
        <dbReference type="Proteomes" id="UP000004198"/>
    </source>
</evidence>
<protein>
    <recommendedName>
        <fullName evidence="4">DUF3307 domain-containing protein</fullName>
    </recommendedName>
</protein>